<feature type="transmembrane region" description="Helical" evidence="6">
    <location>
        <begin position="146"/>
        <end position="168"/>
    </location>
</feature>
<feature type="transmembrane region" description="Helical" evidence="6">
    <location>
        <begin position="56"/>
        <end position="76"/>
    </location>
</feature>
<reference evidence="8" key="1">
    <citation type="submission" date="2022-11" db="EMBL/GenBank/DDBJ databases">
        <authorList>
            <person name="Mo P."/>
        </authorList>
    </citation>
    <scope>NUCLEOTIDE SEQUENCE</scope>
    <source>
        <strain evidence="8">HUAS 11-8</strain>
    </source>
</reference>
<evidence type="ECO:0000256" key="1">
    <source>
        <dbReference type="ARBA" id="ARBA00004651"/>
    </source>
</evidence>
<evidence type="ECO:0000259" key="7">
    <source>
        <dbReference type="PROSITE" id="PS50850"/>
    </source>
</evidence>
<name>A0ABY7ATZ0_9PSEU</name>
<comment type="subcellular location">
    <subcellularLocation>
        <location evidence="1">Cell membrane</location>
        <topology evidence="1">Multi-pass membrane protein</topology>
    </subcellularLocation>
</comment>
<dbReference type="PANTHER" id="PTHR42718">
    <property type="entry name" value="MAJOR FACILITATOR SUPERFAMILY MULTIDRUG TRANSPORTER MFSC"/>
    <property type="match status" value="1"/>
</dbReference>
<dbReference type="InterPro" id="IPR020846">
    <property type="entry name" value="MFS_dom"/>
</dbReference>
<dbReference type="SUPFAM" id="SSF103473">
    <property type="entry name" value="MFS general substrate transporter"/>
    <property type="match status" value="1"/>
</dbReference>
<evidence type="ECO:0000256" key="3">
    <source>
        <dbReference type="ARBA" id="ARBA00022692"/>
    </source>
</evidence>
<feature type="transmembrane region" description="Helical" evidence="6">
    <location>
        <begin position="207"/>
        <end position="226"/>
    </location>
</feature>
<evidence type="ECO:0000313" key="8">
    <source>
        <dbReference type="EMBL" id="WAL63420.1"/>
    </source>
</evidence>
<keyword evidence="2" id="KW-0813">Transport</keyword>
<dbReference type="RefSeq" id="WP_268441383.1">
    <property type="nucleotide sequence ID" value="NZ_CP113836.1"/>
</dbReference>
<dbReference type="Gene3D" id="1.20.1250.20">
    <property type="entry name" value="MFS general substrate transporter like domains"/>
    <property type="match status" value="2"/>
</dbReference>
<organism evidence="8 9">
    <name type="scientific">Amycolatopsis cynarae</name>
    <dbReference type="NCBI Taxonomy" id="2995223"/>
    <lineage>
        <taxon>Bacteria</taxon>
        <taxon>Bacillati</taxon>
        <taxon>Actinomycetota</taxon>
        <taxon>Actinomycetes</taxon>
        <taxon>Pseudonocardiales</taxon>
        <taxon>Pseudonocardiaceae</taxon>
        <taxon>Amycolatopsis</taxon>
    </lineage>
</organism>
<protein>
    <submittedName>
        <fullName evidence="8">MFS transporter</fullName>
    </submittedName>
</protein>
<evidence type="ECO:0000256" key="6">
    <source>
        <dbReference type="SAM" id="Phobius"/>
    </source>
</evidence>
<feature type="transmembrane region" description="Helical" evidence="6">
    <location>
        <begin position="111"/>
        <end position="134"/>
    </location>
</feature>
<dbReference type="Pfam" id="PF07690">
    <property type="entry name" value="MFS_1"/>
    <property type="match status" value="1"/>
</dbReference>
<keyword evidence="9" id="KW-1185">Reference proteome</keyword>
<evidence type="ECO:0000256" key="4">
    <source>
        <dbReference type="ARBA" id="ARBA00022989"/>
    </source>
</evidence>
<dbReference type="PANTHER" id="PTHR42718:SF9">
    <property type="entry name" value="MAJOR FACILITATOR SUPERFAMILY MULTIDRUG TRANSPORTER MFSC"/>
    <property type="match status" value="1"/>
</dbReference>
<feature type="transmembrane region" description="Helical" evidence="6">
    <location>
        <begin position="20"/>
        <end position="44"/>
    </location>
</feature>
<keyword evidence="5 6" id="KW-0472">Membrane</keyword>
<dbReference type="EMBL" id="CP113836">
    <property type="protein sequence ID" value="WAL63420.1"/>
    <property type="molecule type" value="Genomic_DNA"/>
</dbReference>
<proteinExistence type="predicted"/>
<keyword evidence="3 6" id="KW-0812">Transmembrane</keyword>
<feature type="transmembrane region" description="Helical" evidence="6">
    <location>
        <begin position="311"/>
        <end position="333"/>
    </location>
</feature>
<feature type="transmembrane region" description="Helical" evidence="6">
    <location>
        <begin position="238"/>
        <end position="254"/>
    </location>
</feature>
<evidence type="ECO:0000256" key="5">
    <source>
        <dbReference type="ARBA" id="ARBA00023136"/>
    </source>
</evidence>
<feature type="transmembrane region" description="Helical" evidence="6">
    <location>
        <begin position="88"/>
        <end position="105"/>
    </location>
</feature>
<feature type="domain" description="Major facilitator superfamily (MFS) profile" evidence="7">
    <location>
        <begin position="22"/>
        <end position="514"/>
    </location>
</feature>
<feature type="transmembrane region" description="Helical" evidence="6">
    <location>
        <begin position="174"/>
        <end position="195"/>
    </location>
</feature>
<evidence type="ECO:0000256" key="2">
    <source>
        <dbReference type="ARBA" id="ARBA00022448"/>
    </source>
</evidence>
<evidence type="ECO:0000313" key="9">
    <source>
        <dbReference type="Proteomes" id="UP001163203"/>
    </source>
</evidence>
<dbReference type="InterPro" id="IPR011701">
    <property type="entry name" value="MFS"/>
</dbReference>
<feature type="transmembrane region" description="Helical" evidence="6">
    <location>
        <begin position="365"/>
        <end position="387"/>
    </location>
</feature>
<feature type="transmembrane region" description="Helical" evidence="6">
    <location>
        <begin position="274"/>
        <end position="299"/>
    </location>
</feature>
<gene>
    <name evidence="8" type="ORF">ORV05_20635</name>
</gene>
<feature type="transmembrane region" description="Helical" evidence="6">
    <location>
        <begin position="408"/>
        <end position="429"/>
    </location>
</feature>
<sequence length="518" mass="54746">MAVNPPQPGVRHPRMGMRTVLTVLGPALAFAITTVDPVLLTLNLPEISRGLHVPPAQVGLLGSAATLVVAAAVLAVGNLGDSYGLKRLLIYGLAATIVFQLLAALSPNHWFLLAMRFADGFALTALLGLSLALLTVSVPDEFRPTAIGIFLASQATLYGISPLLGGWVVGAAGWRWLFVITPPLALVALLLTARYVPDPPRRPARPVDVTGVCLFGLALLSLVYGISAAQNGFASPRTWVPLVIAAVGFATFLWHERRARHPALDLSLFTRSDFVAATLAVLTFNFLVAGLGVILGRFGGLILGLPPRAVGLLYLPGTVLLAVTSVLTGRMVLRHGARRVLLTGLLVMIAGGLVVAFGASPVMALWLLILATWLINLGSFVTATPASDTILARATPADAGAVAAVQPTFGMTGYALGPTIYILLLNLFFHREWVADARTAGESVQQAQSGVDAVRSSLATSPGTPKFDPNLVQQRTGLALDLDYTNGVRLTMLVVTLLPVAVAILVFFAMPRRRRTRK</sequence>
<keyword evidence="4 6" id="KW-1133">Transmembrane helix</keyword>
<dbReference type="InterPro" id="IPR036259">
    <property type="entry name" value="MFS_trans_sf"/>
</dbReference>
<accession>A0ABY7ATZ0</accession>
<feature type="transmembrane region" description="Helical" evidence="6">
    <location>
        <begin position="490"/>
        <end position="510"/>
    </location>
</feature>
<feature type="transmembrane region" description="Helical" evidence="6">
    <location>
        <begin position="340"/>
        <end position="359"/>
    </location>
</feature>
<dbReference type="Proteomes" id="UP001163203">
    <property type="component" value="Chromosome"/>
</dbReference>
<dbReference type="PROSITE" id="PS50850">
    <property type="entry name" value="MFS"/>
    <property type="match status" value="1"/>
</dbReference>